<dbReference type="InterPro" id="IPR050237">
    <property type="entry name" value="ATP-dep_AMP-bd_enzyme"/>
</dbReference>
<keyword evidence="2" id="KW-0436">Ligase</keyword>
<dbReference type="AlphaFoldDB" id="A0A2D2AY63"/>
<reference evidence="8 9" key="1">
    <citation type="submission" date="2017-10" db="EMBL/GenBank/DDBJ databases">
        <title>Genome sequence of Caulobacter mirabilis FWC38.</title>
        <authorList>
            <person name="Fiebig A."/>
            <person name="Crosson S."/>
        </authorList>
    </citation>
    <scope>NUCLEOTIDE SEQUENCE [LARGE SCALE GENOMIC DNA]</scope>
    <source>
        <strain evidence="8 9">FWC 38</strain>
    </source>
</reference>
<evidence type="ECO:0000256" key="1">
    <source>
        <dbReference type="ARBA" id="ARBA00006432"/>
    </source>
</evidence>
<feature type="domain" description="AMP-binding enzyme C-terminal" evidence="7">
    <location>
        <begin position="416"/>
        <end position="489"/>
    </location>
</feature>
<evidence type="ECO:0000256" key="4">
    <source>
        <dbReference type="ARBA" id="ARBA00066616"/>
    </source>
</evidence>
<dbReference type="FunFam" id="3.30.300.30:FF:000008">
    <property type="entry name" value="2,3-dihydroxybenzoate-AMP ligase"/>
    <property type="match status" value="1"/>
</dbReference>
<organism evidence="8 9">
    <name type="scientific">Caulobacter mirabilis</name>
    <dbReference type="NCBI Taxonomy" id="69666"/>
    <lineage>
        <taxon>Bacteria</taxon>
        <taxon>Pseudomonadati</taxon>
        <taxon>Pseudomonadota</taxon>
        <taxon>Alphaproteobacteria</taxon>
        <taxon>Caulobacterales</taxon>
        <taxon>Caulobacteraceae</taxon>
        <taxon>Caulobacter</taxon>
    </lineage>
</organism>
<dbReference type="InterPro" id="IPR045851">
    <property type="entry name" value="AMP-bd_C_sf"/>
</dbReference>
<proteinExistence type="inferred from homology"/>
<dbReference type="InterPro" id="IPR020845">
    <property type="entry name" value="AMP-binding_CS"/>
</dbReference>
<sequence length="506" mass="53786">MMTLGFLAEQAAAERPDAAAVIDLNGDTLTFADLSARARGLAGHFSAIGLRAGDRIGLAMSNHASFFEVLLGAWRAGLIVAPMNPRLHPLEFVSLMEDCGAGLCVATPDLAPSIAEAAPQLSILTVGAPDYREAVARSESIEPPPPVDAAWLFYTSGTTGKPKGATLTHANLWAMIESFLVDAGAAVDEAMLHTAPLSHAGGLLGLAFLHRGLPQIVMPTGALDASTFAAGLSRWSRSSFFAVPTLLNRMRDPDFLDPALHGRIHKIMFGGAPMYAEDLKSAIATFGPERLWGGYGQGEAPCTIAHLPTALLQDAGPHDRDEVLGSVGLPRSGVELRVMKPDGSSAAAGVSGEVLVRGAVVMSGYWNRPDDTAAALAGGWLRTGDIGRIGPTGLLTLVDRAKDMIISGGSNIYPREIEEALLRHPAVREIAVVGRHDAEWGEIPVAFVVLSAPATSRQLDEFCAAQIARYKRPREYRFIQDLPKSSYGKVLKSKLRDFLQLAHALN</sequence>
<keyword evidence="9" id="KW-1185">Reference proteome</keyword>
<evidence type="ECO:0000259" key="6">
    <source>
        <dbReference type="Pfam" id="PF00501"/>
    </source>
</evidence>
<evidence type="ECO:0000313" key="8">
    <source>
        <dbReference type="EMBL" id="ATQ42922.1"/>
    </source>
</evidence>
<dbReference type="InterPro" id="IPR025110">
    <property type="entry name" value="AMP-bd_C"/>
</dbReference>
<evidence type="ECO:0000256" key="3">
    <source>
        <dbReference type="ARBA" id="ARBA00051915"/>
    </source>
</evidence>
<name>A0A2D2AY63_9CAUL</name>
<dbReference type="InterPro" id="IPR000873">
    <property type="entry name" value="AMP-dep_synth/lig_dom"/>
</dbReference>
<dbReference type="PANTHER" id="PTHR43767:SF1">
    <property type="entry name" value="NONRIBOSOMAL PEPTIDE SYNTHASE PES1 (EUROFUNG)-RELATED"/>
    <property type="match status" value="1"/>
</dbReference>
<comment type="similarity">
    <text evidence="1">Belongs to the ATP-dependent AMP-binding enzyme family.</text>
</comment>
<accession>A0A2D2AY63</accession>
<evidence type="ECO:0000256" key="5">
    <source>
        <dbReference type="ARBA" id="ARBA00067668"/>
    </source>
</evidence>
<dbReference type="Gene3D" id="3.40.50.12780">
    <property type="entry name" value="N-terminal domain of ligase-like"/>
    <property type="match status" value="1"/>
</dbReference>
<dbReference type="Pfam" id="PF00501">
    <property type="entry name" value="AMP-binding"/>
    <property type="match status" value="1"/>
</dbReference>
<dbReference type="OrthoDB" id="9803968at2"/>
<comment type="catalytic activity">
    <reaction evidence="3">
        <text>3-(methylsulfanyl)propanoate + ATP + CoA = 3-(methylsulfanyl)propanoyl-CoA + AMP + diphosphate</text>
        <dbReference type="Rhea" id="RHEA:43052"/>
        <dbReference type="ChEBI" id="CHEBI:30616"/>
        <dbReference type="ChEBI" id="CHEBI:33019"/>
        <dbReference type="ChEBI" id="CHEBI:49016"/>
        <dbReference type="ChEBI" id="CHEBI:57287"/>
        <dbReference type="ChEBI" id="CHEBI:82815"/>
        <dbReference type="ChEBI" id="CHEBI:456215"/>
        <dbReference type="EC" id="6.2.1.44"/>
    </reaction>
    <physiologicalReaction direction="left-to-right" evidence="3">
        <dbReference type="Rhea" id="RHEA:43053"/>
    </physiologicalReaction>
</comment>
<dbReference type="PROSITE" id="PS00455">
    <property type="entry name" value="AMP_BINDING"/>
    <property type="match status" value="1"/>
</dbReference>
<dbReference type="RefSeq" id="WP_099622174.1">
    <property type="nucleotide sequence ID" value="NZ_CP024201.1"/>
</dbReference>
<dbReference type="InterPro" id="IPR042099">
    <property type="entry name" value="ANL_N_sf"/>
</dbReference>
<feature type="domain" description="AMP-dependent synthetase/ligase" evidence="6">
    <location>
        <begin position="9"/>
        <end position="366"/>
    </location>
</feature>
<dbReference type="KEGG" id="cmb:CSW64_11140"/>
<dbReference type="Pfam" id="PF13193">
    <property type="entry name" value="AMP-binding_C"/>
    <property type="match status" value="1"/>
</dbReference>
<dbReference type="Proteomes" id="UP000228945">
    <property type="component" value="Chromosome"/>
</dbReference>
<dbReference type="EMBL" id="CP024201">
    <property type="protein sequence ID" value="ATQ42922.1"/>
    <property type="molecule type" value="Genomic_DNA"/>
</dbReference>
<gene>
    <name evidence="8" type="ORF">CSW64_11140</name>
</gene>
<dbReference type="Gene3D" id="3.30.300.30">
    <property type="match status" value="1"/>
</dbReference>
<dbReference type="GO" id="GO:0016878">
    <property type="term" value="F:acid-thiol ligase activity"/>
    <property type="evidence" value="ECO:0007669"/>
    <property type="project" value="UniProtKB-ARBA"/>
</dbReference>
<evidence type="ECO:0000313" key="9">
    <source>
        <dbReference type="Proteomes" id="UP000228945"/>
    </source>
</evidence>
<dbReference type="PANTHER" id="PTHR43767">
    <property type="entry name" value="LONG-CHAIN-FATTY-ACID--COA LIGASE"/>
    <property type="match status" value="1"/>
</dbReference>
<dbReference type="EC" id="6.2.1.44" evidence="4"/>
<dbReference type="SUPFAM" id="SSF56801">
    <property type="entry name" value="Acetyl-CoA synthetase-like"/>
    <property type="match status" value="1"/>
</dbReference>
<evidence type="ECO:0000256" key="2">
    <source>
        <dbReference type="ARBA" id="ARBA00022598"/>
    </source>
</evidence>
<evidence type="ECO:0000259" key="7">
    <source>
        <dbReference type="Pfam" id="PF13193"/>
    </source>
</evidence>
<protein>
    <recommendedName>
        <fullName evidence="5">3-methylmercaptopropionyl-CoA ligase</fullName>
        <ecNumber evidence="4">6.2.1.44</ecNumber>
    </recommendedName>
</protein>